<feature type="transmembrane region" description="Helical" evidence="1">
    <location>
        <begin position="95"/>
        <end position="114"/>
    </location>
</feature>
<reference evidence="2 3" key="2">
    <citation type="journal article" date="2013" name="PLoS ONE">
        <title>INDIGO - INtegrated Data Warehouse of MIcrobial GenOmes with Examples from the Red Sea Extremophiles.</title>
        <authorList>
            <person name="Alam I."/>
            <person name="Antunes A."/>
            <person name="Kamau A.A."/>
            <person name="Ba Alawi W."/>
            <person name="Kalkatawi M."/>
            <person name="Stingl U."/>
            <person name="Bajic V.B."/>
        </authorList>
    </citation>
    <scope>NUCLEOTIDE SEQUENCE [LARGE SCALE GENOMIC DNA]</scope>
    <source>
        <strain evidence="2 3">SSD-17B</strain>
    </source>
</reference>
<keyword evidence="1" id="KW-0472">Membrane</keyword>
<comment type="caution">
    <text evidence="2">The sequence shown here is derived from an EMBL/GenBank/DDBJ whole genome shotgun (WGS) entry which is preliminary data.</text>
</comment>
<proteinExistence type="predicted"/>
<dbReference type="Proteomes" id="UP000005707">
    <property type="component" value="Unassembled WGS sequence"/>
</dbReference>
<evidence type="ECO:0000313" key="2">
    <source>
        <dbReference type="EMBL" id="ERJ11400.1"/>
    </source>
</evidence>
<sequence>MKHKKAVCILGILIAIFSTIATTLGIFTKGGPGPHEYISIRGESIEIYGIGLYKHMSGDVAIQGIAQDYVTLFVGVPLLLISLYLVKKGSLRGQFILSGTLAYFLLTYLFYLIMAMYNELFLVYAFLMGASFFALVITLLSFNISQLQDYFKDNTPNKLAGKFLIFNAVLIGLLWLSVVIPPLLDGSIYPTQLEHYTTLIVQGMDLGLMLPISFVSGVFLLRKKPVGFLIGPVFLIFLALLMVALTVKVIFMGIEGQSIIPPIFIMPTISLVAIILSTMFLKKLKS</sequence>
<evidence type="ECO:0000256" key="1">
    <source>
        <dbReference type="SAM" id="Phobius"/>
    </source>
</evidence>
<feature type="transmembrane region" description="Helical" evidence="1">
    <location>
        <begin position="233"/>
        <end position="254"/>
    </location>
</feature>
<reference evidence="2 3" key="1">
    <citation type="journal article" date="2011" name="J. Bacteriol.">
        <title>Genome sequence of Haloplasma contractile, an unusual contractile bacterium from a deep-sea anoxic brine lake.</title>
        <authorList>
            <person name="Antunes A."/>
            <person name="Alam I."/>
            <person name="El Dorry H."/>
            <person name="Siam R."/>
            <person name="Robertson A."/>
            <person name="Bajic V.B."/>
            <person name="Stingl U."/>
        </authorList>
    </citation>
    <scope>NUCLEOTIDE SEQUENCE [LARGE SCALE GENOMIC DNA]</scope>
    <source>
        <strain evidence="2 3">SSD-17B</strain>
    </source>
</reference>
<protein>
    <submittedName>
        <fullName evidence="2">Uncharacterized protein</fullName>
    </submittedName>
</protein>
<dbReference type="STRING" id="1033810.HLPCO_002522"/>
<feature type="transmembrane region" description="Helical" evidence="1">
    <location>
        <begin position="260"/>
        <end position="281"/>
    </location>
</feature>
<evidence type="ECO:0000313" key="3">
    <source>
        <dbReference type="Proteomes" id="UP000005707"/>
    </source>
</evidence>
<dbReference type="EMBL" id="AFNU02000011">
    <property type="protein sequence ID" value="ERJ11400.1"/>
    <property type="molecule type" value="Genomic_DNA"/>
</dbReference>
<gene>
    <name evidence="2" type="ORF">HLPCO_002522</name>
</gene>
<dbReference type="RefSeq" id="WP_008826586.1">
    <property type="nucleotide sequence ID" value="NZ_AFNU02000011.1"/>
</dbReference>
<organism evidence="2 3">
    <name type="scientific">Haloplasma contractile SSD-17B</name>
    <dbReference type="NCBI Taxonomy" id="1033810"/>
    <lineage>
        <taxon>Bacteria</taxon>
        <taxon>Bacillati</taxon>
        <taxon>Mycoplasmatota</taxon>
        <taxon>Mollicutes</taxon>
        <taxon>Haloplasmatales</taxon>
        <taxon>Haloplasmataceae</taxon>
        <taxon>Haloplasma</taxon>
    </lineage>
</organism>
<keyword evidence="1" id="KW-0812">Transmembrane</keyword>
<dbReference type="OrthoDB" id="3260635at2"/>
<feature type="transmembrane region" description="Helical" evidence="1">
    <location>
        <begin position="120"/>
        <end position="142"/>
    </location>
</feature>
<dbReference type="eggNOG" id="ENOG5031EN6">
    <property type="taxonomic scope" value="Bacteria"/>
</dbReference>
<keyword evidence="3" id="KW-1185">Reference proteome</keyword>
<name>U2FEM5_9MOLU</name>
<feature type="transmembrane region" description="Helical" evidence="1">
    <location>
        <begin position="69"/>
        <end position="86"/>
    </location>
</feature>
<accession>U2FEM5</accession>
<dbReference type="AlphaFoldDB" id="U2FEM5"/>
<feature type="transmembrane region" description="Helical" evidence="1">
    <location>
        <begin position="163"/>
        <end position="184"/>
    </location>
</feature>
<dbReference type="InParanoid" id="U2FEM5"/>
<feature type="transmembrane region" description="Helical" evidence="1">
    <location>
        <begin position="196"/>
        <end position="221"/>
    </location>
</feature>
<keyword evidence="1" id="KW-1133">Transmembrane helix</keyword>